<dbReference type="Proteomes" id="UP000863577">
    <property type="component" value="Unassembled WGS sequence"/>
</dbReference>
<reference evidence="4" key="1">
    <citation type="journal article" date="2018" name="Genome Biol.">
        <title>SKESA: strategic k-mer extension for scrupulous assemblies.</title>
        <authorList>
            <person name="Souvorov A."/>
            <person name="Agarwala R."/>
            <person name="Lipman D.J."/>
        </authorList>
    </citation>
    <scope>NUCLEOTIDE SEQUENCE</scope>
    <source>
        <strain evidence="4">CL18-200174</strain>
    </source>
</reference>
<comment type="caution">
    <text evidence="4">The sequence shown here is derived from an EMBL/GenBank/DDBJ whole genome shotgun (WGS) entry which is preliminary data.</text>
</comment>
<name>A0AAN5Q085_LEGPN</name>
<dbReference type="Pfam" id="PF18219">
    <property type="entry name" value="SidC_N"/>
    <property type="match status" value="1"/>
</dbReference>
<dbReference type="InterPro" id="IPR048699">
    <property type="entry name" value="SidC_lipid-bd"/>
</dbReference>
<feature type="domain" description="SidC N-terminal" evidence="1">
    <location>
        <begin position="9"/>
        <end position="510"/>
    </location>
</feature>
<evidence type="ECO:0000313" key="5">
    <source>
        <dbReference type="Proteomes" id="UP000863577"/>
    </source>
</evidence>
<organism evidence="4 5">
    <name type="scientific">Legionella pneumophila</name>
    <dbReference type="NCBI Taxonomy" id="446"/>
    <lineage>
        <taxon>Bacteria</taxon>
        <taxon>Pseudomonadati</taxon>
        <taxon>Pseudomonadota</taxon>
        <taxon>Gammaproteobacteria</taxon>
        <taxon>Legionellales</taxon>
        <taxon>Legionellaceae</taxon>
        <taxon>Legionella</taxon>
    </lineage>
</organism>
<feature type="domain" description="SidC C-terminal" evidence="2">
    <location>
        <begin position="741"/>
        <end position="862"/>
    </location>
</feature>
<dbReference type="InterPro" id="IPR041264">
    <property type="entry name" value="SidC_N"/>
</dbReference>
<proteinExistence type="predicted"/>
<evidence type="ECO:0000259" key="1">
    <source>
        <dbReference type="Pfam" id="PF18219"/>
    </source>
</evidence>
<dbReference type="RefSeq" id="WP_080464850.1">
    <property type="nucleotide sequence ID" value="NZ_QFKS01000001.1"/>
</dbReference>
<gene>
    <name evidence="4" type="primary">sidC</name>
    <name evidence="4" type="ORF">JBK99_03375</name>
</gene>
<evidence type="ECO:0000259" key="2">
    <source>
        <dbReference type="Pfam" id="PF20875"/>
    </source>
</evidence>
<protein>
    <submittedName>
        <fullName evidence="4">Dot/Icm T4SS effector SidC</fullName>
    </submittedName>
</protein>
<dbReference type="Pfam" id="PF20875">
    <property type="entry name" value="SidC_C"/>
    <property type="match status" value="1"/>
</dbReference>
<reference evidence="4" key="2">
    <citation type="submission" date="2019-09" db="EMBL/GenBank/DDBJ databases">
        <authorList>
            <consortium name="NCBI Pathogen Detection Project"/>
        </authorList>
    </citation>
    <scope>NUCLEOTIDE SEQUENCE</scope>
    <source>
        <strain evidence="4">CL18-200174</strain>
    </source>
</reference>
<dbReference type="AlphaFoldDB" id="A0AAN5Q085"/>
<evidence type="ECO:0000313" key="4">
    <source>
        <dbReference type="EMBL" id="HAU2395372.1"/>
    </source>
</evidence>
<accession>A0AAN5Q085</accession>
<dbReference type="EMBL" id="DACWOD010000002">
    <property type="protein sequence ID" value="HAU2395372.1"/>
    <property type="molecule type" value="Genomic_DNA"/>
</dbReference>
<dbReference type="Pfam" id="PF20892">
    <property type="entry name" value="SidC_lipid-bd"/>
    <property type="match status" value="1"/>
</dbReference>
<sequence>MVINMVDVIKFKEPERCDYLYIDENNKVHILLPIVGGDEIGLDNTCQTAVELITFFYGSAHSGVTKYSAEHQLSEYKRQLEEDIKAINSQKKISPHAYDDLLKEKIERLQQIEKYIELIQVLKKQYDEKNDIRQLRTGGIPQLPSGVKEIIKSSENAFAVRLSPYDNDKFTRFDDPLFNVKRNISKYDTPSRQAPIPIYEGLGYRLRSTLFPEDKTPTPINKKSLRDKVKSTVLSHYKDEDRIDGENKDEKLNELITNLQNELVKELVKSDPQYSKLSLSKDPRGKEINYDYLVNSLMLVDNDSEIGDWIDTILDATVDSTVWVAQASSPFYDGAKEISSDRDADKISIRVQYLLAEANIYCKTNKLSDANFGEFFDKEPHATEIAKRVKEGFTQGADIEPIIYDYINSNHAELGLKSPLTGKQQQEITDKFTKHYNTIKESPHFDEFFVADPDKKGNIFSHQGRISCHFLDFFTRQTKGKHPLGDLASHQEALQEGTSNRLHHKNEVVAQGYEKLDQFKKEVVKLLAENKPKELLDYLVATSPTGVPNYSMLSKETQNYIAYNRNWPAIQKELEKATSIPESQKQDLSRLLSRDNLQHDNLSAITWSKYSSKPLLDVELNKIAEGLELTAKIYNEKRGREWWFKGSRNEARKTQCEELQRVSKEINTLLQSESLTKSQVLEKVLNSIETLDKIDRDISAESNWFQSTLQKEVRLFRDQLKDICQLDKYAFKSTKLDEIISLEMEEQFQKIQDPAVQQIVRDLPSHCHNDEAIEFFKTLNPEEAAKVASYLSLEYREINKSTDKKTLLEQDIPRLFKEVNTQLLSKLKEEKAIDEQFHEKLSQLADKIAPEHFTRNNIIKWSTNPEKLEESNLSEPIKSVQPPTTKQTSIQFREAMGEITGRNEPPTDTLYTGVIKK</sequence>
<dbReference type="InterPro" id="IPR048697">
    <property type="entry name" value="SidC_C"/>
</dbReference>
<evidence type="ECO:0000259" key="3">
    <source>
        <dbReference type="Pfam" id="PF20892"/>
    </source>
</evidence>
<feature type="domain" description="SidC lipid-binding" evidence="3">
    <location>
        <begin position="609"/>
        <end position="735"/>
    </location>
</feature>